<evidence type="ECO:0000313" key="2">
    <source>
        <dbReference type="EMBL" id="TWR27426.1"/>
    </source>
</evidence>
<dbReference type="Proteomes" id="UP000320042">
    <property type="component" value="Unassembled WGS sequence"/>
</dbReference>
<feature type="transmembrane region" description="Helical" evidence="1">
    <location>
        <begin position="34"/>
        <end position="57"/>
    </location>
</feature>
<reference evidence="2 3" key="1">
    <citation type="submission" date="2019-07" db="EMBL/GenBank/DDBJ databases">
        <authorList>
            <person name="Kim J."/>
        </authorList>
    </citation>
    <scope>NUCLEOTIDE SEQUENCE [LARGE SCALE GENOMIC DNA]</scope>
    <source>
        <strain evidence="3">dk17</strain>
    </source>
</reference>
<organism evidence="2 3">
    <name type="scientific">Mucilaginibacter pallidiroseus</name>
    <dbReference type="NCBI Taxonomy" id="2599295"/>
    <lineage>
        <taxon>Bacteria</taxon>
        <taxon>Pseudomonadati</taxon>
        <taxon>Bacteroidota</taxon>
        <taxon>Sphingobacteriia</taxon>
        <taxon>Sphingobacteriales</taxon>
        <taxon>Sphingobacteriaceae</taxon>
        <taxon>Mucilaginibacter</taxon>
    </lineage>
</organism>
<evidence type="ECO:0000313" key="3">
    <source>
        <dbReference type="Proteomes" id="UP000320042"/>
    </source>
</evidence>
<evidence type="ECO:0000256" key="1">
    <source>
        <dbReference type="SAM" id="Phobius"/>
    </source>
</evidence>
<protein>
    <recommendedName>
        <fullName evidence="4">Outer membrane protein assembly factor BamE</fullName>
    </recommendedName>
</protein>
<comment type="caution">
    <text evidence="2">The sequence shown here is derived from an EMBL/GenBank/DDBJ whole genome shotgun (WGS) entry which is preliminary data.</text>
</comment>
<keyword evidence="1" id="KW-0472">Membrane</keyword>
<keyword evidence="3" id="KW-1185">Reference proteome</keyword>
<accession>A0A563U7W4</accession>
<feature type="transmembrane region" description="Helical" evidence="1">
    <location>
        <begin position="6"/>
        <end position="22"/>
    </location>
</feature>
<sequence>MEVYFIVLLLAVPFYLIFRYFLKDKIKSKNVRIICTIVATIIAAPIFYILVAVALIMNYESYPNRNFDKEAWLNNKNHRYEYSEDIIQDKLLIGKTKKEVQAFLGKEGNLEADDTWYYDLGYKPGLGNIDPDVLMVEFVNGVAVKVSQYNT</sequence>
<dbReference type="OrthoDB" id="1139344at2"/>
<gene>
    <name evidence="2" type="ORF">FPZ43_13165</name>
</gene>
<keyword evidence="1" id="KW-1133">Transmembrane helix</keyword>
<dbReference type="EMBL" id="VOEJ01000006">
    <property type="protein sequence ID" value="TWR27426.1"/>
    <property type="molecule type" value="Genomic_DNA"/>
</dbReference>
<proteinExistence type="predicted"/>
<keyword evidence="1" id="KW-0812">Transmembrane</keyword>
<evidence type="ECO:0008006" key="4">
    <source>
        <dbReference type="Google" id="ProtNLM"/>
    </source>
</evidence>
<name>A0A563U7W4_9SPHI</name>
<dbReference type="AlphaFoldDB" id="A0A563U7W4"/>
<dbReference type="RefSeq" id="WP_146382395.1">
    <property type="nucleotide sequence ID" value="NZ_VOEJ01000006.1"/>
</dbReference>